<name>A0A916TBN1_9MICO</name>
<dbReference type="InterPro" id="IPR004472">
    <property type="entry name" value="DTB_synth_BioD"/>
</dbReference>
<feature type="binding site" evidence="1">
    <location>
        <begin position="108"/>
        <end position="111"/>
    </location>
    <ligand>
        <name>ATP</name>
        <dbReference type="ChEBI" id="CHEBI:30616"/>
    </ligand>
</feature>
<feature type="binding site" evidence="1">
    <location>
        <position position="50"/>
    </location>
    <ligand>
        <name>Mg(2+)</name>
        <dbReference type="ChEBI" id="CHEBI:18420"/>
    </ligand>
</feature>
<dbReference type="NCBIfam" id="TIGR00347">
    <property type="entry name" value="bioD"/>
    <property type="match status" value="1"/>
</dbReference>
<feature type="binding site" evidence="1">
    <location>
        <begin position="12"/>
        <end position="17"/>
    </location>
    <ligand>
        <name>ATP</name>
        <dbReference type="ChEBI" id="CHEBI:30616"/>
    </ligand>
</feature>
<proteinExistence type="inferred from homology"/>
<feature type="binding site" evidence="1">
    <location>
        <begin position="169"/>
        <end position="170"/>
    </location>
    <ligand>
        <name>ATP</name>
        <dbReference type="ChEBI" id="CHEBI:30616"/>
    </ligand>
</feature>
<dbReference type="InterPro" id="IPR027417">
    <property type="entry name" value="P-loop_NTPase"/>
</dbReference>
<comment type="function">
    <text evidence="1">Catalyzes a mechanistically unusual reaction, the ATP-dependent insertion of CO2 between the N7 and N8 nitrogen atoms of 7,8-diaminopelargonic acid (DAPA, also called 7,8-diammoniononanoate) to form a ureido ring.</text>
</comment>
<feature type="binding site" evidence="1">
    <location>
        <position position="16"/>
    </location>
    <ligand>
        <name>Mg(2+)</name>
        <dbReference type="ChEBI" id="CHEBI:18420"/>
    </ligand>
</feature>
<dbReference type="SUPFAM" id="SSF52540">
    <property type="entry name" value="P-loop containing nucleoside triphosphate hydrolases"/>
    <property type="match status" value="1"/>
</dbReference>
<feature type="binding site" evidence="1">
    <location>
        <position position="108"/>
    </location>
    <ligand>
        <name>Mg(2+)</name>
        <dbReference type="ChEBI" id="CHEBI:18420"/>
    </ligand>
</feature>
<comment type="pathway">
    <text evidence="1">Cofactor biosynthesis; biotin biosynthesis; biotin from 7,8-diaminononanoate: step 1/2.</text>
</comment>
<dbReference type="GO" id="GO:0000287">
    <property type="term" value="F:magnesium ion binding"/>
    <property type="evidence" value="ECO:0007669"/>
    <property type="project" value="UniProtKB-UniRule"/>
</dbReference>
<evidence type="ECO:0000256" key="1">
    <source>
        <dbReference type="HAMAP-Rule" id="MF_00336"/>
    </source>
</evidence>
<comment type="similarity">
    <text evidence="1">Belongs to the dethiobiotin synthetase family.</text>
</comment>
<organism evidence="2 3">
    <name type="scientific">Flexivirga endophytica</name>
    <dbReference type="NCBI Taxonomy" id="1849103"/>
    <lineage>
        <taxon>Bacteria</taxon>
        <taxon>Bacillati</taxon>
        <taxon>Actinomycetota</taxon>
        <taxon>Actinomycetes</taxon>
        <taxon>Micrococcales</taxon>
        <taxon>Dermacoccaceae</taxon>
        <taxon>Flexivirga</taxon>
    </lineage>
</organism>
<dbReference type="EMBL" id="BMHI01000005">
    <property type="protein sequence ID" value="GGB39117.1"/>
    <property type="molecule type" value="Genomic_DNA"/>
</dbReference>
<protein>
    <recommendedName>
        <fullName evidence="1">ATP-dependent dethiobiotin synthetase BioD</fullName>
        <ecNumber evidence="1">6.3.3.3</ecNumber>
    </recommendedName>
    <alternativeName>
        <fullName evidence="1">DTB synthetase</fullName>
        <shortName evidence="1">DTBS</shortName>
    </alternativeName>
    <alternativeName>
        <fullName evidence="1">Dethiobiotin synthase</fullName>
    </alternativeName>
</protein>
<dbReference type="Gene3D" id="3.40.50.300">
    <property type="entry name" value="P-loop containing nucleotide triphosphate hydrolases"/>
    <property type="match status" value="1"/>
</dbReference>
<dbReference type="GO" id="GO:0004141">
    <property type="term" value="F:dethiobiotin synthase activity"/>
    <property type="evidence" value="ECO:0007669"/>
    <property type="project" value="UniProtKB-UniRule"/>
</dbReference>
<dbReference type="RefSeq" id="WP_188838077.1">
    <property type="nucleotide sequence ID" value="NZ_BMHI01000005.1"/>
</dbReference>
<feature type="binding site" evidence="1">
    <location>
        <position position="41"/>
    </location>
    <ligand>
        <name>substrate</name>
    </ligand>
</feature>
<gene>
    <name evidence="1 2" type="primary">bioD</name>
    <name evidence="2" type="ORF">GCM10011492_32390</name>
</gene>
<keyword evidence="1" id="KW-0460">Magnesium</keyword>
<evidence type="ECO:0000313" key="3">
    <source>
        <dbReference type="Proteomes" id="UP000636793"/>
    </source>
</evidence>
<comment type="caution">
    <text evidence="2">The sequence shown here is derived from an EMBL/GenBank/DDBJ whole genome shotgun (WGS) entry which is preliminary data.</text>
</comment>
<sequence>MTAIVVTGTDTDVGKTIATAAIGAALTATGQRVAVYKPTQTGVSGDEPGDVAEIERLTGVRGEDGVRLVAPMAPRPAAALEATTLPMLEDHLSRVARLEGSCDVVLVEGAGGLLVELTEHGETVADLAKALGAPVVVVVRSALGTLNHTVLTLEALRSREIRTLGLVLGSWPADPSVVELSNRDACETGAVPLLGAIPAGAGHLSRDEFIAGAPDWLPGLPR</sequence>
<comment type="cofactor">
    <cofactor evidence="1">
        <name>Mg(2+)</name>
        <dbReference type="ChEBI" id="CHEBI:18420"/>
    </cofactor>
</comment>
<comment type="subcellular location">
    <subcellularLocation>
        <location evidence="1">Cytoplasm</location>
    </subcellularLocation>
</comment>
<dbReference type="PANTHER" id="PTHR43210:SF5">
    <property type="entry name" value="DETHIOBIOTIN SYNTHETASE"/>
    <property type="match status" value="1"/>
</dbReference>
<feature type="binding site" evidence="1">
    <location>
        <position position="50"/>
    </location>
    <ligand>
        <name>ATP</name>
        <dbReference type="ChEBI" id="CHEBI:30616"/>
    </ligand>
</feature>
<accession>A0A916TBN1</accession>
<dbReference type="AlphaFoldDB" id="A0A916TBN1"/>
<keyword evidence="1" id="KW-0547">Nucleotide-binding</keyword>
<dbReference type="EC" id="6.3.3.3" evidence="1"/>
<reference evidence="2" key="1">
    <citation type="journal article" date="2014" name="Int. J. Syst. Evol. Microbiol.">
        <title>Complete genome sequence of Corynebacterium casei LMG S-19264T (=DSM 44701T), isolated from a smear-ripened cheese.</title>
        <authorList>
            <consortium name="US DOE Joint Genome Institute (JGI-PGF)"/>
            <person name="Walter F."/>
            <person name="Albersmeier A."/>
            <person name="Kalinowski J."/>
            <person name="Ruckert C."/>
        </authorList>
    </citation>
    <scope>NUCLEOTIDE SEQUENCE</scope>
    <source>
        <strain evidence="2">CGMCC 1.15085</strain>
    </source>
</reference>
<keyword evidence="3" id="KW-1185">Reference proteome</keyword>
<dbReference type="PIRSF" id="PIRSF006755">
    <property type="entry name" value="DTB_synth"/>
    <property type="match status" value="1"/>
</dbReference>
<comment type="catalytic activity">
    <reaction evidence="1">
        <text>(7R,8S)-7,8-diammoniononanoate + CO2 + ATP = (4R,5S)-dethiobiotin + ADP + phosphate + 3 H(+)</text>
        <dbReference type="Rhea" id="RHEA:15805"/>
        <dbReference type="ChEBI" id="CHEBI:15378"/>
        <dbReference type="ChEBI" id="CHEBI:16526"/>
        <dbReference type="ChEBI" id="CHEBI:30616"/>
        <dbReference type="ChEBI" id="CHEBI:43474"/>
        <dbReference type="ChEBI" id="CHEBI:149469"/>
        <dbReference type="ChEBI" id="CHEBI:149473"/>
        <dbReference type="ChEBI" id="CHEBI:456216"/>
        <dbReference type="EC" id="6.3.3.3"/>
    </reaction>
</comment>
<dbReference type="CDD" id="cd03109">
    <property type="entry name" value="DTBS"/>
    <property type="match status" value="1"/>
</dbReference>
<comment type="caution">
    <text evidence="1">Lacks conserved residue(s) required for the propagation of feature annotation.</text>
</comment>
<keyword evidence="1" id="KW-0963">Cytoplasm</keyword>
<keyword evidence="1" id="KW-0436">Ligase</keyword>
<keyword evidence="1" id="KW-0093">Biotin biosynthesis</keyword>
<dbReference type="PANTHER" id="PTHR43210">
    <property type="entry name" value="DETHIOBIOTIN SYNTHETASE"/>
    <property type="match status" value="1"/>
</dbReference>
<keyword evidence="1" id="KW-0479">Metal-binding</keyword>
<dbReference type="GO" id="GO:0005524">
    <property type="term" value="F:ATP binding"/>
    <property type="evidence" value="ECO:0007669"/>
    <property type="project" value="UniProtKB-UniRule"/>
</dbReference>
<feature type="active site" evidence="1">
    <location>
        <position position="37"/>
    </location>
</feature>
<evidence type="ECO:0000313" key="2">
    <source>
        <dbReference type="EMBL" id="GGB39117.1"/>
    </source>
</evidence>
<keyword evidence="1" id="KW-0067">ATP-binding</keyword>
<dbReference type="GO" id="GO:0009102">
    <property type="term" value="P:biotin biosynthetic process"/>
    <property type="evidence" value="ECO:0007669"/>
    <property type="project" value="UniProtKB-UniRule"/>
</dbReference>
<dbReference type="GO" id="GO:0005829">
    <property type="term" value="C:cytosol"/>
    <property type="evidence" value="ECO:0007669"/>
    <property type="project" value="TreeGrafter"/>
</dbReference>
<reference evidence="2" key="2">
    <citation type="submission" date="2020-09" db="EMBL/GenBank/DDBJ databases">
        <authorList>
            <person name="Sun Q."/>
            <person name="Zhou Y."/>
        </authorList>
    </citation>
    <scope>NUCLEOTIDE SEQUENCE</scope>
    <source>
        <strain evidence="2">CGMCC 1.15085</strain>
    </source>
</reference>
<dbReference type="Proteomes" id="UP000636793">
    <property type="component" value="Unassembled WGS sequence"/>
</dbReference>
<dbReference type="Pfam" id="PF13500">
    <property type="entry name" value="AAA_26"/>
    <property type="match status" value="1"/>
</dbReference>
<dbReference type="HAMAP" id="MF_00336">
    <property type="entry name" value="BioD"/>
    <property type="match status" value="1"/>
</dbReference>
<comment type="subunit">
    <text evidence="1">Homodimer.</text>
</comment>